<organism evidence="5 6">
    <name type="scientific">[Myrmecia] bisecta</name>
    <dbReference type="NCBI Taxonomy" id="41462"/>
    <lineage>
        <taxon>Eukaryota</taxon>
        <taxon>Viridiplantae</taxon>
        <taxon>Chlorophyta</taxon>
        <taxon>core chlorophytes</taxon>
        <taxon>Trebouxiophyceae</taxon>
        <taxon>Trebouxiales</taxon>
        <taxon>Trebouxiaceae</taxon>
        <taxon>Myrmecia</taxon>
    </lineage>
</organism>
<sequence length="186" mass="19887">MMPVAYTRRTRSASQLADIDDQYVAFLDVEGLTREELRVELDMDSDTLVVKSNARVYRRFGLPEDVNFDGISAKLQGGELSIFLPKVPKPEPINIPIEDGDAPSASDAADGGAGDKPSAMEADAPATAPLLAAGDQDKADDWVDLAGSPGSNTPVVEHSQAQVAPEPLAAELERRLSKTAIRDQDN</sequence>
<gene>
    <name evidence="5" type="ORF">WJX72_008738</name>
</gene>
<feature type="compositionally biased region" description="Polar residues" evidence="3">
    <location>
        <begin position="149"/>
        <end position="162"/>
    </location>
</feature>
<dbReference type="InterPro" id="IPR008978">
    <property type="entry name" value="HSP20-like_chaperone"/>
</dbReference>
<dbReference type="SUPFAM" id="SSF49764">
    <property type="entry name" value="HSP20-like chaperones"/>
    <property type="match status" value="1"/>
</dbReference>
<evidence type="ECO:0000259" key="4">
    <source>
        <dbReference type="PROSITE" id="PS01031"/>
    </source>
</evidence>
<reference evidence="5 6" key="1">
    <citation type="journal article" date="2024" name="Nat. Commun.">
        <title>Phylogenomics reveals the evolutionary origins of lichenization in chlorophyte algae.</title>
        <authorList>
            <person name="Puginier C."/>
            <person name="Libourel C."/>
            <person name="Otte J."/>
            <person name="Skaloud P."/>
            <person name="Haon M."/>
            <person name="Grisel S."/>
            <person name="Petersen M."/>
            <person name="Berrin J.G."/>
            <person name="Delaux P.M."/>
            <person name="Dal Grande F."/>
            <person name="Keller J."/>
        </authorList>
    </citation>
    <scope>NUCLEOTIDE SEQUENCE [LARGE SCALE GENOMIC DNA]</scope>
    <source>
        <strain evidence="5 6">SAG 2043</strain>
    </source>
</reference>
<evidence type="ECO:0000256" key="1">
    <source>
        <dbReference type="PROSITE-ProRule" id="PRU00285"/>
    </source>
</evidence>
<feature type="compositionally biased region" description="Low complexity" evidence="3">
    <location>
        <begin position="102"/>
        <end position="133"/>
    </location>
</feature>
<evidence type="ECO:0000256" key="3">
    <source>
        <dbReference type="SAM" id="MobiDB-lite"/>
    </source>
</evidence>
<dbReference type="CDD" id="cd00298">
    <property type="entry name" value="ACD_sHsps_p23-like"/>
    <property type="match status" value="1"/>
</dbReference>
<evidence type="ECO:0000313" key="5">
    <source>
        <dbReference type="EMBL" id="KAK9829935.1"/>
    </source>
</evidence>
<comment type="caution">
    <text evidence="5">The sequence shown here is derived from an EMBL/GenBank/DDBJ whole genome shotgun (WGS) entry which is preliminary data.</text>
</comment>
<dbReference type="InterPro" id="IPR002068">
    <property type="entry name" value="A-crystallin/Hsp20_dom"/>
</dbReference>
<dbReference type="EMBL" id="JALJOR010000001">
    <property type="protein sequence ID" value="KAK9829935.1"/>
    <property type="molecule type" value="Genomic_DNA"/>
</dbReference>
<dbReference type="Gene3D" id="2.60.40.790">
    <property type="match status" value="1"/>
</dbReference>
<name>A0AAW1R7I3_9CHLO</name>
<dbReference type="Pfam" id="PF00011">
    <property type="entry name" value="HSP20"/>
    <property type="match status" value="1"/>
</dbReference>
<dbReference type="Proteomes" id="UP001489004">
    <property type="component" value="Unassembled WGS sequence"/>
</dbReference>
<protein>
    <recommendedName>
        <fullName evidence="4">SHSP domain-containing protein</fullName>
    </recommendedName>
</protein>
<evidence type="ECO:0000313" key="6">
    <source>
        <dbReference type="Proteomes" id="UP001489004"/>
    </source>
</evidence>
<accession>A0AAW1R7I3</accession>
<dbReference type="AlphaFoldDB" id="A0AAW1R7I3"/>
<feature type="region of interest" description="Disordered" evidence="3">
    <location>
        <begin position="92"/>
        <end position="168"/>
    </location>
</feature>
<dbReference type="PROSITE" id="PS01031">
    <property type="entry name" value="SHSP"/>
    <property type="match status" value="1"/>
</dbReference>
<feature type="domain" description="SHSP" evidence="4">
    <location>
        <begin position="5"/>
        <end position="100"/>
    </location>
</feature>
<comment type="similarity">
    <text evidence="1 2">Belongs to the small heat shock protein (HSP20) family.</text>
</comment>
<keyword evidence="6" id="KW-1185">Reference proteome</keyword>
<proteinExistence type="inferred from homology"/>
<evidence type="ECO:0000256" key="2">
    <source>
        <dbReference type="RuleBase" id="RU003616"/>
    </source>
</evidence>